<feature type="domain" description="Tyr recombinase" evidence="2">
    <location>
        <begin position="44"/>
        <end position="250"/>
    </location>
</feature>
<dbReference type="PROSITE" id="PS51898">
    <property type="entry name" value="TYR_RECOMBINASE"/>
    <property type="match status" value="1"/>
</dbReference>
<dbReference type="SUPFAM" id="SSF56349">
    <property type="entry name" value="DNA breaking-rejoining enzymes"/>
    <property type="match status" value="1"/>
</dbReference>
<evidence type="ECO:0000313" key="3">
    <source>
        <dbReference type="Proteomes" id="UP000694865"/>
    </source>
</evidence>
<dbReference type="InterPro" id="IPR052925">
    <property type="entry name" value="Phage_Integrase-like_Recomb"/>
</dbReference>
<dbReference type="InterPro" id="IPR011010">
    <property type="entry name" value="DNA_brk_join_enz"/>
</dbReference>
<evidence type="ECO:0000259" key="2">
    <source>
        <dbReference type="PROSITE" id="PS51898"/>
    </source>
</evidence>
<dbReference type="PANTHER" id="PTHR34605:SF5">
    <property type="entry name" value="INTEGRASE_RECOMBINASE XERD HOMOLOG"/>
    <property type="match status" value="1"/>
</dbReference>
<gene>
    <name evidence="4" type="primary">LOC102805568</name>
</gene>
<accession>A0ABM0MXE3</accession>
<keyword evidence="3" id="KW-1185">Reference proteome</keyword>
<sequence>MHGINPQLPQRRSAAAFIRLRDPTFTRLIRTAPCPPGNTAHQPRRKLPITPDILLRIHRLLDFTRPLHVTLWSAFLIAFYSFLRKSNLVPPSDTAYDARIHLSRGSVGYNTTGLIIRITWSKTIQFGERVLHIPILAIPGSALCPVSAYKQMVDMLPAPSEAPLFLAPSSTGRLHPLTYQSFVRHLRSLLSSTGLDPNSYSGHSFRRGGASFAFQSGADPEAIKAQGDWRSQAYLLYMESSFGRRLRTASCIRAAIKSGQVDLTL</sequence>
<proteinExistence type="predicted"/>
<organism evidence="3 4">
    <name type="scientific">Saccoglossus kowalevskii</name>
    <name type="common">Acorn worm</name>
    <dbReference type="NCBI Taxonomy" id="10224"/>
    <lineage>
        <taxon>Eukaryota</taxon>
        <taxon>Metazoa</taxon>
        <taxon>Hemichordata</taxon>
        <taxon>Enteropneusta</taxon>
        <taxon>Harrimaniidae</taxon>
        <taxon>Saccoglossus</taxon>
    </lineage>
</organism>
<dbReference type="GeneID" id="102805568"/>
<dbReference type="Proteomes" id="UP000694865">
    <property type="component" value="Unplaced"/>
</dbReference>
<dbReference type="RefSeq" id="XP_006824684.1">
    <property type="nucleotide sequence ID" value="XM_006824621.1"/>
</dbReference>
<keyword evidence="1" id="KW-0233">DNA recombination</keyword>
<dbReference type="Gene3D" id="1.10.443.10">
    <property type="entry name" value="Intergrase catalytic core"/>
    <property type="match status" value="1"/>
</dbReference>
<dbReference type="InterPro" id="IPR013762">
    <property type="entry name" value="Integrase-like_cat_sf"/>
</dbReference>
<dbReference type="InterPro" id="IPR002104">
    <property type="entry name" value="Integrase_catalytic"/>
</dbReference>
<name>A0ABM0MXE3_SACKO</name>
<reference evidence="4" key="1">
    <citation type="submission" date="2025-08" db="UniProtKB">
        <authorList>
            <consortium name="RefSeq"/>
        </authorList>
    </citation>
    <scope>IDENTIFICATION</scope>
    <source>
        <tissue evidence="4">Testes</tissue>
    </source>
</reference>
<dbReference type="PANTHER" id="PTHR34605">
    <property type="entry name" value="PHAGE_INTEGRASE DOMAIN-CONTAINING PROTEIN"/>
    <property type="match status" value="1"/>
</dbReference>
<evidence type="ECO:0000313" key="4">
    <source>
        <dbReference type="RefSeq" id="XP_006824684.1"/>
    </source>
</evidence>
<protein>
    <submittedName>
        <fullName evidence="4">Uncharacterized protein LOC102805568</fullName>
    </submittedName>
</protein>
<evidence type="ECO:0000256" key="1">
    <source>
        <dbReference type="ARBA" id="ARBA00023172"/>
    </source>
</evidence>